<dbReference type="AlphaFoldDB" id="A0A0X3P6Z6"/>
<feature type="transmembrane region" description="Helical" evidence="2">
    <location>
        <begin position="72"/>
        <end position="95"/>
    </location>
</feature>
<accession>A0A0X3P6Z6</accession>
<proteinExistence type="predicted"/>
<name>A0A0X3P6Z6_SCHSO</name>
<evidence type="ECO:0000256" key="2">
    <source>
        <dbReference type="SAM" id="Phobius"/>
    </source>
</evidence>
<keyword evidence="2" id="KW-1133">Transmembrane helix</keyword>
<keyword evidence="2" id="KW-0472">Membrane</keyword>
<dbReference type="EMBL" id="GEEE01017319">
    <property type="protein sequence ID" value="JAP45906.1"/>
    <property type="molecule type" value="Transcribed_RNA"/>
</dbReference>
<sequence>MGVFPRPPVEGPLTDSDKKVLRSGAICCGIPALLLFLLGLILLILGVVFIVQGRNSGEFISKAETTGIPLTAFGVFIIVASFVLGARTICLLVILRNSTEDSTVLNTDPSKAAYPRQEYGTYTSNEPSAPPPYDVAAKQ</sequence>
<evidence type="ECO:0000256" key="1">
    <source>
        <dbReference type="SAM" id="MobiDB-lite"/>
    </source>
</evidence>
<dbReference type="EMBL" id="GEEE01015586">
    <property type="protein sequence ID" value="JAP47639.1"/>
    <property type="molecule type" value="Transcribed_RNA"/>
</dbReference>
<reference evidence="3" key="1">
    <citation type="submission" date="2016-01" db="EMBL/GenBank/DDBJ databases">
        <title>Reference transcriptome for the parasite Schistocephalus solidus: insights into the molecular evolution of parasitism.</title>
        <authorList>
            <person name="Hebert F.O."/>
            <person name="Grambauer S."/>
            <person name="Barber I."/>
            <person name="Landry C.R."/>
            <person name="Aubin-Horth N."/>
        </authorList>
    </citation>
    <scope>NUCLEOTIDE SEQUENCE</scope>
</reference>
<gene>
    <name evidence="3" type="ORF">TR107001</name>
</gene>
<keyword evidence="2" id="KW-0812">Transmembrane</keyword>
<feature type="transmembrane region" description="Helical" evidence="2">
    <location>
        <begin position="20"/>
        <end position="51"/>
    </location>
</feature>
<feature type="region of interest" description="Disordered" evidence="1">
    <location>
        <begin position="103"/>
        <end position="139"/>
    </location>
</feature>
<evidence type="ECO:0000313" key="3">
    <source>
        <dbReference type="EMBL" id="JAP47639.1"/>
    </source>
</evidence>
<organism evidence="3">
    <name type="scientific">Schistocephalus solidus</name>
    <name type="common">Tapeworm</name>
    <dbReference type="NCBI Taxonomy" id="70667"/>
    <lineage>
        <taxon>Eukaryota</taxon>
        <taxon>Metazoa</taxon>
        <taxon>Spiralia</taxon>
        <taxon>Lophotrochozoa</taxon>
        <taxon>Platyhelminthes</taxon>
        <taxon>Cestoda</taxon>
        <taxon>Eucestoda</taxon>
        <taxon>Diphyllobothriidea</taxon>
        <taxon>Diphyllobothriidae</taxon>
        <taxon>Schistocephalus</taxon>
    </lineage>
</organism>
<protein>
    <submittedName>
        <fullName evidence="3">Uncharacterized protein</fullName>
    </submittedName>
</protein>